<dbReference type="EMBL" id="JANJYJ010000004">
    <property type="protein sequence ID" value="KAK3220118.1"/>
    <property type="molecule type" value="Genomic_DNA"/>
</dbReference>
<dbReference type="Gene3D" id="3.80.10.10">
    <property type="entry name" value="Ribonuclease Inhibitor"/>
    <property type="match status" value="2"/>
</dbReference>
<evidence type="ECO:0000313" key="2">
    <source>
        <dbReference type="EMBL" id="KAK3220118.1"/>
    </source>
</evidence>
<reference evidence="2" key="1">
    <citation type="journal article" date="2023" name="Plant J.">
        <title>Genome sequences and population genomics provide insights into the demographic history, inbreeding, and mutation load of two 'living fossil' tree species of Dipteronia.</title>
        <authorList>
            <person name="Feng Y."/>
            <person name="Comes H.P."/>
            <person name="Chen J."/>
            <person name="Zhu S."/>
            <person name="Lu R."/>
            <person name="Zhang X."/>
            <person name="Li P."/>
            <person name="Qiu J."/>
            <person name="Olsen K.M."/>
            <person name="Qiu Y."/>
        </authorList>
    </citation>
    <scope>NUCLEOTIDE SEQUENCE</scope>
    <source>
        <strain evidence="2">NBL</strain>
    </source>
</reference>
<name>A0AAE0E9I0_9ROSI</name>
<accession>A0AAE0E9I0</accession>
<feature type="domain" description="At1g61320/AtMIF1 LRR" evidence="1">
    <location>
        <begin position="35"/>
        <end position="194"/>
    </location>
</feature>
<comment type="caution">
    <text evidence="2">The sequence shown here is derived from an EMBL/GenBank/DDBJ whole genome shotgun (WGS) entry which is preliminary data.</text>
</comment>
<sequence length="320" mass="36072">METNKEFKWRAKELFSVLVRNLRKRLKGKETMFPLKKFAFEMDFFNDFELKSLLDRCISYAVGCSVKELKLIFHCSSTHLWYNPCQVIFSATSIEVLELEGWKLELPRRSKVKLSSLRKLILIGVYADDYMMKNLVDDCPLIETLSFSACSGFKSVDASGLSKLNEVKLTNNHQLGKVAIEESNVHILSICGPARPHDISSGLCRDLISLSLSDIPNGWISSAICENLKSLSLSNVSKTNEWLCDQISKLPFLEYLSIDKCFIGSLEISSRSLKTLMILGCSALDELSIDSRSLKTLMILGCSALVELSIDSPNLHIFEY</sequence>
<proteinExistence type="predicted"/>
<evidence type="ECO:0000259" key="1">
    <source>
        <dbReference type="Pfam" id="PF23622"/>
    </source>
</evidence>
<dbReference type="Pfam" id="PF23622">
    <property type="entry name" value="LRR_At1g61320_AtMIF1"/>
    <property type="match status" value="1"/>
</dbReference>
<organism evidence="2 3">
    <name type="scientific">Dipteronia sinensis</name>
    <dbReference type="NCBI Taxonomy" id="43782"/>
    <lineage>
        <taxon>Eukaryota</taxon>
        <taxon>Viridiplantae</taxon>
        <taxon>Streptophyta</taxon>
        <taxon>Embryophyta</taxon>
        <taxon>Tracheophyta</taxon>
        <taxon>Spermatophyta</taxon>
        <taxon>Magnoliopsida</taxon>
        <taxon>eudicotyledons</taxon>
        <taxon>Gunneridae</taxon>
        <taxon>Pentapetalae</taxon>
        <taxon>rosids</taxon>
        <taxon>malvids</taxon>
        <taxon>Sapindales</taxon>
        <taxon>Sapindaceae</taxon>
        <taxon>Hippocastanoideae</taxon>
        <taxon>Acereae</taxon>
        <taxon>Dipteronia</taxon>
    </lineage>
</organism>
<gene>
    <name evidence="2" type="ORF">Dsin_014088</name>
</gene>
<dbReference type="InterPro" id="IPR032675">
    <property type="entry name" value="LRR_dom_sf"/>
</dbReference>
<dbReference type="PANTHER" id="PTHR34145">
    <property type="entry name" value="OS02G0105600 PROTEIN"/>
    <property type="match status" value="1"/>
</dbReference>
<keyword evidence="3" id="KW-1185">Reference proteome</keyword>
<protein>
    <recommendedName>
        <fullName evidence="1">At1g61320/AtMIF1 LRR domain-containing protein</fullName>
    </recommendedName>
</protein>
<dbReference type="AlphaFoldDB" id="A0AAE0E9I0"/>
<evidence type="ECO:0000313" key="3">
    <source>
        <dbReference type="Proteomes" id="UP001281410"/>
    </source>
</evidence>
<dbReference type="Proteomes" id="UP001281410">
    <property type="component" value="Unassembled WGS sequence"/>
</dbReference>
<dbReference type="InterPro" id="IPR053772">
    <property type="entry name" value="At1g61320/At1g61330-like"/>
</dbReference>
<dbReference type="PANTHER" id="PTHR34145:SF28">
    <property type="entry name" value="F-BOX DOMAIN-CONTAINING PROTEIN"/>
    <property type="match status" value="1"/>
</dbReference>
<dbReference type="InterPro" id="IPR055357">
    <property type="entry name" value="LRR_At1g61320_AtMIF1"/>
</dbReference>
<dbReference type="SUPFAM" id="SSF52058">
    <property type="entry name" value="L domain-like"/>
    <property type="match status" value="1"/>
</dbReference>